<dbReference type="Proteomes" id="UP000663852">
    <property type="component" value="Unassembled WGS sequence"/>
</dbReference>
<evidence type="ECO:0000313" key="2">
    <source>
        <dbReference type="Proteomes" id="UP000663852"/>
    </source>
</evidence>
<proteinExistence type="predicted"/>
<comment type="caution">
    <text evidence="1">The sequence shown here is derived from an EMBL/GenBank/DDBJ whole genome shotgun (WGS) entry which is preliminary data.</text>
</comment>
<sequence length="71" mass="8343">MISPSLSRQTESIRAKANFHAVDKTFFELSNSYPQDHKHSNNNKILASKFNTAQRRWKHIIVLVHILFENH</sequence>
<gene>
    <name evidence="1" type="ORF">EDS130_LOCUS2059</name>
</gene>
<evidence type="ECO:0000313" key="1">
    <source>
        <dbReference type="EMBL" id="CAF0746868.1"/>
    </source>
</evidence>
<dbReference type="AlphaFoldDB" id="A0A813P8F4"/>
<protein>
    <submittedName>
        <fullName evidence="1">Uncharacterized protein</fullName>
    </submittedName>
</protein>
<dbReference type="EMBL" id="CAJNOJ010000005">
    <property type="protein sequence ID" value="CAF0746868.1"/>
    <property type="molecule type" value="Genomic_DNA"/>
</dbReference>
<organism evidence="1 2">
    <name type="scientific">Adineta ricciae</name>
    <name type="common">Rotifer</name>
    <dbReference type="NCBI Taxonomy" id="249248"/>
    <lineage>
        <taxon>Eukaryota</taxon>
        <taxon>Metazoa</taxon>
        <taxon>Spiralia</taxon>
        <taxon>Gnathifera</taxon>
        <taxon>Rotifera</taxon>
        <taxon>Eurotatoria</taxon>
        <taxon>Bdelloidea</taxon>
        <taxon>Adinetida</taxon>
        <taxon>Adinetidae</taxon>
        <taxon>Adineta</taxon>
    </lineage>
</organism>
<reference evidence="1" key="1">
    <citation type="submission" date="2021-02" db="EMBL/GenBank/DDBJ databases">
        <authorList>
            <person name="Nowell W R."/>
        </authorList>
    </citation>
    <scope>NUCLEOTIDE SEQUENCE</scope>
</reference>
<name>A0A813P8F4_ADIRI</name>
<accession>A0A813P8F4</accession>